<reference evidence="1 2" key="1">
    <citation type="submission" date="2022-05" db="EMBL/GenBank/DDBJ databases">
        <authorList>
            <consortium name="Genoscope - CEA"/>
            <person name="William W."/>
        </authorList>
    </citation>
    <scope>NUCLEOTIDE SEQUENCE [LARGE SCALE GENOMIC DNA]</scope>
</reference>
<evidence type="ECO:0000313" key="1">
    <source>
        <dbReference type="EMBL" id="CAH3159704.1"/>
    </source>
</evidence>
<gene>
    <name evidence="1" type="ORF">PLOB_00003720</name>
</gene>
<protein>
    <submittedName>
        <fullName evidence="1">Uncharacterized protein</fullName>
    </submittedName>
</protein>
<dbReference type="Proteomes" id="UP001159405">
    <property type="component" value="Unassembled WGS sequence"/>
</dbReference>
<accession>A0ABN8Q8X5</accession>
<sequence length="120" mass="13807">MRESCWVVLTFESVDEILPISSKEERQANTKTETASFESTDKEVSFEWSQQDFLNGVKIPERIQSFTLGVIDGGRWAPEIMNTIILPLMEKGSPTHVRYGYLNMDDSFATLARKRLKKQM</sequence>
<dbReference type="EMBL" id="CALNXK010000114">
    <property type="protein sequence ID" value="CAH3159704.1"/>
    <property type="molecule type" value="Genomic_DNA"/>
</dbReference>
<proteinExistence type="predicted"/>
<comment type="caution">
    <text evidence="1">The sequence shown here is derived from an EMBL/GenBank/DDBJ whole genome shotgun (WGS) entry which is preliminary data.</text>
</comment>
<evidence type="ECO:0000313" key="2">
    <source>
        <dbReference type="Proteomes" id="UP001159405"/>
    </source>
</evidence>
<keyword evidence="2" id="KW-1185">Reference proteome</keyword>
<name>A0ABN8Q8X5_9CNID</name>
<organism evidence="1 2">
    <name type="scientific">Porites lobata</name>
    <dbReference type="NCBI Taxonomy" id="104759"/>
    <lineage>
        <taxon>Eukaryota</taxon>
        <taxon>Metazoa</taxon>
        <taxon>Cnidaria</taxon>
        <taxon>Anthozoa</taxon>
        <taxon>Hexacorallia</taxon>
        <taxon>Scleractinia</taxon>
        <taxon>Fungiina</taxon>
        <taxon>Poritidae</taxon>
        <taxon>Porites</taxon>
    </lineage>
</organism>